<dbReference type="Proteomes" id="UP000070520">
    <property type="component" value="Unassembled WGS sequence"/>
</dbReference>
<accession>A0A133V0X1</accession>
<proteinExistence type="predicted"/>
<organism evidence="1 2">
    <name type="scientific">candidate division MSBL1 archaeon SCGC-AAA261C02</name>
    <dbReference type="NCBI Taxonomy" id="1698272"/>
    <lineage>
        <taxon>Archaea</taxon>
        <taxon>Methanobacteriati</taxon>
        <taxon>Methanobacteriota</taxon>
        <taxon>candidate division MSBL1</taxon>
    </lineage>
</organism>
<reference evidence="1 2" key="1">
    <citation type="journal article" date="2016" name="Sci. Rep.">
        <title>Metabolic traits of an uncultured archaeal lineage -MSBL1- from brine pools of the Red Sea.</title>
        <authorList>
            <person name="Mwirichia R."/>
            <person name="Alam I."/>
            <person name="Rashid M."/>
            <person name="Vinu M."/>
            <person name="Ba-Alawi W."/>
            <person name="Anthony Kamau A."/>
            <person name="Kamanda Ngugi D."/>
            <person name="Goker M."/>
            <person name="Klenk H.P."/>
            <person name="Bajic V."/>
            <person name="Stingl U."/>
        </authorList>
    </citation>
    <scope>NUCLEOTIDE SEQUENCE [LARGE SCALE GENOMIC DNA]</scope>
    <source>
        <strain evidence="1">SCGC-AAA261C02</strain>
    </source>
</reference>
<protein>
    <submittedName>
        <fullName evidence="1">Uncharacterized protein</fullName>
    </submittedName>
</protein>
<sequence>MRIRQDQQGFVLSGTALLLILPAMLLTASFFEAVTVGGESAYLQATSDKVFYTGKDIERVIKDMWTENIIISDNTPVPNPMFDHLADNYEAATGLIVDITPRWMLWSVKDDSENRFLSENDKIERVGANKWRYRWDTVLIRNDNDDPILLVEKLNDNLRITLEDFDTVFPLWKADIYYDDIKLWDDVVPDDPRIGENVVVDGTTQLIVSINVRDPRGAARYSSTVELG</sequence>
<evidence type="ECO:0000313" key="1">
    <source>
        <dbReference type="EMBL" id="KXB00099.1"/>
    </source>
</evidence>
<dbReference type="AlphaFoldDB" id="A0A133V0X1"/>
<dbReference type="EMBL" id="LHXW01000013">
    <property type="protein sequence ID" value="KXB00099.1"/>
    <property type="molecule type" value="Genomic_DNA"/>
</dbReference>
<keyword evidence="2" id="KW-1185">Reference proteome</keyword>
<gene>
    <name evidence="1" type="ORF">AKJ42_01640</name>
</gene>
<name>A0A133V0X1_9EURY</name>
<comment type="caution">
    <text evidence="1">The sequence shown here is derived from an EMBL/GenBank/DDBJ whole genome shotgun (WGS) entry which is preliminary data.</text>
</comment>
<evidence type="ECO:0000313" key="2">
    <source>
        <dbReference type="Proteomes" id="UP000070520"/>
    </source>
</evidence>